<keyword evidence="5" id="KW-0539">Nucleus</keyword>
<dbReference type="GO" id="GO:0000981">
    <property type="term" value="F:DNA-binding transcription factor activity, RNA polymerase II-specific"/>
    <property type="evidence" value="ECO:0007669"/>
    <property type="project" value="InterPro"/>
</dbReference>
<gene>
    <name evidence="8" type="ORF">PV10_03009</name>
</gene>
<feature type="compositionally biased region" description="Low complexity" evidence="6">
    <location>
        <begin position="51"/>
        <end position="62"/>
    </location>
</feature>
<dbReference type="Gene3D" id="4.10.240.10">
    <property type="entry name" value="Zn(2)-C6 fungal-type DNA-binding domain"/>
    <property type="match status" value="1"/>
</dbReference>
<evidence type="ECO:0000256" key="6">
    <source>
        <dbReference type="SAM" id="MobiDB-lite"/>
    </source>
</evidence>
<dbReference type="InterPro" id="IPR021858">
    <property type="entry name" value="Fun_TF"/>
</dbReference>
<dbReference type="Pfam" id="PF11951">
    <property type="entry name" value="Fungal_trans_2"/>
    <property type="match status" value="1"/>
</dbReference>
<evidence type="ECO:0000256" key="1">
    <source>
        <dbReference type="ARBA" id="ARBA00004123"/>
    </source>
</evidence>
<evidence type="ECO:0000256" key="4">
    <source>
        <dbReference type="ARBA" id="ARBA00023163"/>
    </source>
</evidence>
<dbReference type="AlphaFoldDB" id="A0A0D1X0N5"/>
<reference evidence="8 9" key="1">
    <citation type="submission" date="2015-01" db="EMBL/GenBank/DDBJ databases">
        <title>The Genome Sequence of Exophiala mesophila CBS40295.</title>
        <authorList>
            <consortium name="The Broad Institute Genomics Platform"/>
            <person name="Cuomo C."/>
            <person name="de Hoog S."/>
            <person name="Gorbushina A."/>
            <person name="Stielow B."/>
            <person name="Teixiera M."/>
            <person name="Abouelleil A."/>
            <person name="Chapman S.B."/>
            <person name="Priest M."/>
            <person name="Young S.K."/>
            <person name="Wortman J."/>
            <person name="Nusbaum C."/>
            <person name="Birren B."/>
        </authorList>
    </citation>
    <scope>NUCLEOTIDE SEQUENCE [LARGE SCALE GENOMIC DNA]</scope>
    <source>
        <strain evidence="8 9">CBS 40295</strain>
    </source>
</reference>
<dbReference type="GeneID" id="27320854"/>
<feature type="domain" description="Zn(2)-C6 fungal-type" evidence="7">
    <location>
        <begin position="66"/>
        <end position="96"/>
    </location>
</feature>
<evidence type="ECO:0000256" key="2">
    <source>
        <dbReference type="ARBA" id="ARBA00023015"/>
    </source>
</evidence>
<keyword evidence="2" id="KW-0805">Transcription regulation</keyword>
<feature type="region of interest" description="Disordered" evidence="6">
    <location>
        <begin position="128"/>
        <end position="168"/>
    </location>
</feature>
<accession>A0A0D1X0N5</accession>
<evidence type="ECO:0000313" key="8">
    <source>
        <dbReference type="EMBL" id="KIV95340.1"/>
    </source>
</evidence>
<proteinExistence type="predicted"/>
<keyword evidence="3" id="KW-0238">DNA-binding</keyword>
<protein>
    <recommendedName>
        <fullName evidence="7">Zn(2)-C6 fungal-type domain-containing protein</fullName>
    </recommendedName>
</protein>
<dbReference type="RefSeq" id="XP_016226914.1">
    <property type="nucleotide sequence ID" value="XM_016367396.1"/>
</dbReference>
<dbReference type="OrthoDB" id="3598904at2759"/>
<dbReference type="GO" id="GO:0045944">
    <property type="term" value="P:positive regulation of transcription by RNA polymerase II"/>
    <property type="evidence" value="ECO:0007669"/>
    <property type="project" value="TreeGrafter"/>
</dbReference>
<dbReference type="InterPro" id="IPR001138">
    <property type="entry name" value="Zn2Cys6_DnaBD"/>
</dbReference>
<dbReference type="EMBL" id="KN847521">
    <property type="protein sequence ID" value="KIV95340.1"/>
    <property type="molecule type" value="Genomic_DNA"/>
</dbReference>
<dbReference type="VEuPathDB" id="FungiDB:PV10_03009"/>
<evidence type="ECO:0000259" key="7">
    <source>
        <dbReference type="PROSITE" id="PS50048"/>
    </source>
</evidence>
<evidence type="ECO:0000313" key="9">
    <source>
        <dbReference type="Proteomes" id="UP000054302"/>
    </source>
</evidence>
<comment type="subcellular location">
    <subcellularLocation>
        <location evidence="1">Nucleus</location>
    </subcellularLocation>
</comment>
<keyword evidence="4" id="KW-0804">Transcription</keyword>
<dbReference type="GO" id="GO:0000976">
    <property type="term" value="F:transcription cis-regulatory region binding"/>
    <property type="evidence" value="ECO:0007669"/>
    <property type="project" value="TreeGrafter"/>
</dbReference>
<dbReference type="Proteomes" id="UP000054302">
    <property type="component" value="Unassembled WGS sequence"/>
</dbReference>
<name>A0A0D1X0N5_EXOME</name>
<dbReference type="PANTHER" id="PTHR37534">
    <property type="entry name" value="TRANSCRIPTIONAL ACTIVATOR PROTEIN UGA3"/>
    <property type="match status" value="1"/>
</dbReference>
<dbReference type="STRING" id="212818.A0A0D1X0N5"/>
<sequence length="725" mass="80808">MTLTATLVMQDDRRGDSSRKQPLRLPIIAPKDDHSSSASSSRSGHLGTIAPTVTPRTRLPPRSRTGCWTCRTRKVKCDEGRPVCGQCTRLGHNCDYSPRLAFRDDTPRVLERMQEVTIVTSSIWDSNSPAMTETSNTSTTAVDDLPPFASLTTDEEREKKAEKSSPGTYNVVVNQDSFQHLPEYGDDSEVKKEFLSPLRRGSVATSLSSGIGRDQTSESAAASTDPNIVVLPRFEDVARRTTFGSTVSRPHLSPLLKQNSFKLESSEEAAITEEPEKMDTTQSTSQEAIYSRQFRHVVWKQLVPAELGQLDGMLGSSVHLLEAAAATFTPVRVAYTAQNNLTDLGQLFHAMMAVSALSLSSNDGNARLDALQHYQQALPALQSTLKGPEDLSSDGAFLTHFLLLVYEIAAAEADDSNLWSQHLSTLLRIVYLRRELFGGERFPYIIWWIFKIDLDALFSGAGRGEFVSSMLNNDIIPPPSFHLYPLGPDGSSVVMGEELDTLPTILQLDYEVTLLAARLALLSHEFRNDKSFNVSDQLHRNQATRIRQSQVFEVQEALRQLWAAPAVMILSQRQNSLPDRSRQLYEHAATLYRSCIIYSHSSMWPGQRLETPPDYDTEIAVASNQIINMARKALGEERSDCRYLVMPIFIAGYASVDGHNRMHALDLIRSMENTSIGRNTTATRKSLAAVYEKQNERFMNTGQSLDVDYMEVMKEKGLMVVNFGL</sequence>
<dbReference type="CDD" id="cd00067">
    <property type="entry name" value="GAL4"/>
    <property type="match status" value="1"/>
</dbReference>
<organism evidence="8 9">
    <name type="scientific">Exophiala mesophila</name>
    <name type="common">Black yeast-like fungus</name>
    <dbReference type="NCBI Taxonomy" id="212818"/>
    <lineage>
        <taxon>Eukaryota</taxon>
        <taxon>Fungi</taxon>
        <taxon>Dikarya</taxon>
        <taxon>Ascomycota</taxon>
        <taxon>Pezizomycotina</taxon>
        <taxon>Eurotiomycetes</taxon>
        <taxon>Chaetothyriomycetidae</taxon>
        <taxon>Chaetothyriales</taxon>
        <taxon>Herpotrichiellaceae</taxon>
        <taxon>Exophiala</taxon>
    </lineage>
</organism>
<dbReference type="Pfam" id="PF00172">
    <property type="entry name" value="Zn_clus"/>
    <property type="match status" value="1"/>
</dbReference>
<dbReference type="PANTHER" id="PTHR37534:SF49">
    <property type="entry name" value="LYSINE BIOSYNTHESIS REGULATORY PROTEIN LYS14"/>
    <property type="match status" value="1"/>
</dbReference>
<feature type="compositionally biased region" description="Basic and acidic residues" evidence="6">
    <location>
        <begin position="154"/>
        <end position="163"/>
    </location>
</feature>
<dbReference type="GO" id="GO:0005634">
    <property type="term" value="C:nucleus"/>
    <property type="evidence" value="ECO:0007669"/>
    <property type="project" value="UniProtKB-SubCell"/>
</dbReference>
<evidence type="ECO:0000256" key="3">
    <source>
        <dbReference type="ARBA" id="ARBA00023125"/>
    </source>
</evidence>
<dbReference type="SUPFAM" id="SSF57701">
    <property type="entry name" value="Zn2/Cys6 DNA-binding domain"/>
    <property type="match status" value="1"/>
</dbReference>
<feature type="compositionally biased region" description="Polar residues" evidence="6">
    <location>
        <begin position="128"/>
        <end position="141"/>
    </location>
</feature>
<feature type="region of interest" description="Disordered" evidence="6">
    <location>
        <begin position="1"/>
        <end position="62"/>
    </location>
</feature>
<dbReference type="SMART" id="SM00066">
    <property type="entry name" value="GAL4"/>
    <property type="match status" value="1"/>
</dbReference>
<keyword evidence="9" id="KW-1185">Reference proteome</keyword>
<dbReference type="InterPro" id="IPR036864">
    <property type="entry name" value="Zn2-C6_fun-type_DNA-bd_sf"/>
</dbReference>
<dbReference type="PROSITE" id="PS00463">
    <property type="entry name" value="ZN2_CY6_FUNGAL_1"/>
    <property type="match status" value="1"/>
</dbReference>
<evidence type="ECO:0000256" key="5">
    <source>
        <dbReference type="ARBA" id="ARBA00023242"/>
    </source>
</evidence>
<feature type="compositionally biased region" description="Basic and acidic residues" evidence="6">
    <location>
        <begin position="10"/>
        <end position="19"/>
    </location>
</feature>
<feature type="region of interest" description="Disordered" evidence="6">
    <location>
        <begin position="205"/>
        <end position="224"/>
    </location>
</feature>
<dbReference type="PROSITE" id="PS50048">
    <property type="entry name" value="ZN2_CY6_FUNGAL_2"/>
    <property type="match status" value="1"/>
</dbReference>
<dbReference type="GO" id="GO:0008270">
    <property type="term" value="F:zinc ion binding"/>
    <property type="evidence" value="ECO:0007669"/>
    <property type="project" value="InterPro"/>
</dbReference>